<evidence type="ECO:0000256" key="7">
    <source>
        <dbReference type="ARBA" id="ARBA00022723"/>
    </source>
</evidence>
<feature type="compositionally biased region" description="Basic residues" evidence="14">
    <location>
        <begin position="239"/>
        <end position="248"/>
    </location>
</feature>
<keyword evidence="7" id="KW-0479">Metal-binding</keyword>
<evidence type="ECO:0000256" key="13">
    <source>
        <dbReference type="SAM" id="Coils"/>
    </source>
</evidence>
<keyword evidence="6" id="KW-0949">S-adenosyl-L-methionine</keyword>
<keyword evidence="8" id="KW-0460">Magnesium</keyword>
<reference evidence="16" key="1">
    <citation type="submission" date="2013-09" db="EMBL/GenBank/DDBJ databases">
        <title>The Genome Sequence of Anopheles culicifacies species A.</title>
        <authorList>
            <consortium name="The Broad Institute Genomics Platform"/>
            <person name="Neafsey D.E."/>
            <person name="Besansky N."/>
            <person name="Howell P."/>
            <person name="Walton C."/>
            <person name="Young S.K."/>
            <person name="Zeng Q."/>
            <person name="Gargeya S."/>
            <person name="Fitzgerald M."/>
            <person name="Haas B."/>
            <person name="Abouelleil A."/>
            <person name="Allen A.W."/>
            <person name="Alvarado L."/>
            <person name="Arachchi H.M."/>
            <person name="Berlin A.M."/>
            <person name="Chapman S.B."/>
            <person name="Gainer-Dewar J."/>
            <person name="Goldberg J."/>
            <person name="Griggs A."/>
            <person name="Gujja S."/>
            <person name="Hansen M."/>
            <person name="Howarth C."/>
            <person name="Imamovic A."/>
            <person name="Ireland A."/>
            <person name="Larimer J."/>
            <person name="McCowan C."/>
            <person name="Murphy C."/>
            <person name="Pearson M."/>
            <person name="Poon T.W."/>
            <person name="Priest M."/>
            <person name="Roberts A."/>
            <person name="Saif S."/>
            <person name="Shea T."/>
            <person name="Sisk P."/>
            <person name="Sykes S."/>
            <person name="Wortman J."/>
            <person name="Nusbaum C."/>
            <person name="Birren B."/>
        </authorList>
    </citation>
    <scope>NUCLEOTIDE SEQUENCE [LARGE SCALE GENOMIC DNA]</scope>
    <source>
        <strain evidence="16">A-37</strain>
    </source>
</reference>
<feature type="compositionally biased region" description="Acidic residues" evidence="14">
    <location>
        <begin position="1914"/>
        <end position="1936"/>
    </location>
</feature>
<dbReference type="PANTHER" id="PTHR21404">
    <property type="entry name" value="HEN1"/>
    <property type="match status" value="1"/>
</dbReference>
<comment type="cofactor">
    <cofactor evidence="1">
        <name>Mg(2+)</name>
        <dbReference type="ChEBI" id="CHEBI:18420"/>
    </cofactor>
</comment>
<evidence type="ECO:0000256" key="2">
    <source>
        <dbReference type="ARBA" id="ARBA00009026"/>
    </source>
</evidence>
<evidence type="ECO:0000256" key="5">
    <source>
        <dbReference type="ARBA" id="ARBA00022679"/>
    </source>
</evidence>
<keyword evidence="10" id="KW-0943">RNA-mediated gene silencing</keyword>
<dbReference type="PANTHER" id="PTHR21404:SF3">
    <property type="entry name" value="SMALL RNA 2'-O-METHYLTRANSFERASE"/>
    <property type="match status" value="1"/>
</dbReference>
<evidence type="ECO:0000313" key="15">
    <source>
        <dbReference type="EnsemblMetazoa" id="ACUA001340-PA"/>
    </source>
</evidence>
<evidence type="ECO:0000256" key="8">
    <source>
        <dbReference type="ARBA" id="ARBA00022842"/>
    </source>
</evidence>
<dbReference type="GO" id="GO:0030422">
    <property type="term" value="P:siRNA processing"/>
    <property type="evidence" value="ECO:0007669"/>
    <property type="project" value="TreeGrafter"/>
</dbReference>
<dbReference type="InterPro" id="IPR026610">
    <property type="entry name" value="Hen1"/>
</dbReference>
<feature type="region of interest" description="Disordered" evidence="14">
    <location>
        <begin position="1914"/>
        <end position="1950"/>
    </location>
</feature>
<dbReference type="VEuPathDB" id="VectorBase:ACUA001340"/>
<feature type="region of interest" description="Disordered" evidence="14">
    <location>
        <begin position="238"/>
        <end position="259"/>
    </location>
</feature>
<dbReference type="EC" id="2.1.1.386" evidence="11"/>
<evidence type="ECO:0000256" key="1">
    <source>
        <dbReference type="ARBA" id="ARBA00001946"/>
    </source>
</evidence>
<dbReference type="Gene3D" id="3.40.50.150">
    <property type="entry name" value="Vaccinia Virus protein VP39"/>
    <property type="match status" value="1"/>
</dbReference>
<dbReference type="Proteomes" id="UP000075883">
    <property type="component" value="Unassembled WGS sequence"/>
</dbReference>
<feature type="compositionally biased region" description="Basic and acidic residues" evidence="14">
    <location>
        <begin position="892"/>
        <end position="908"/>
    </location>
</feature>
<dbReference type="GO" id="GO:0005634">
    <property type="term" value="C:nucleus"/>
    <property type="evidence" value="ECO:0007669"/>
    <property type="project" value="TreeGrafter"/>
</dbReference>
<evidence type="ECO:0000313" key="16">
    <source>
        <dbReference type="Proteomes" id="UP000075883"/>
    </source>
</evidence>
<organism evidence="15 16">
    <name type="scientific">Anopheles culicifacies</name>
    <dbReference type="NCBI Taxonomy" id="139723"/>
    <lineage>
        <taxon>Eukaryota</taxon>
        <taxon>Metazoa</taxon>
        <taxon>Ecdysozoa</taxon>
        <taxon>Arthropoda</taxon>
        <taxon>Hexapoda</taxon>
        <taxon>Insecta</taxon>
        <taxon>Pterygota</taxon>
        <taxon>Neoptera</taxon>
        <taxon>Endopterygota</taxon>
        <taxon>Diptera</taxon>
        <taxon>Nematocera</taxon>
        <taxon>Culicoidea</taxon>
        <taxon>Culicidae</taxon>
        <taxon>Anophelinae</taxon>
        <taxon>Anopheles</taxon>
        <taxon>culicifacies species complex</taxon>
    </lineage>
</organism>
<dbReference type="STRING" id="139723.A0A182LT71"/>
<dbReference type="GO" id="GO:0046872">
    <property type="term" value="F:metal ion binding"/>
    <property type="evidence" value="ECO:0007669"/>
    <property type="project" value="UniProtKB-KW"/>
</dbReference>
<evidence type="ECO:0000256" key="6">
    <source>
        <dbReference type="ARBA" id="ARBA00022691"/>
    </source>
</evidence>
<evidence type="ECO:0000256" key="12">
    <source>
        <dbReference type="ARBA" id="ARBA00048418"/>
    </source>
</evidence>
<feature type="compositionally biased region" description="Basic and acidic residues" evidence="14">
    <location>
        <begin position="925"/>
        <end position="941"/>
    </location>
</feature>
<name>A0A182LT71_9DIPT</name>
<evidence type="ECO:0000256" key="11">
    <source>
        <dbReference type="ARBA" id="ARBA00035025"/>
    </source>
</evidence>
<accession>A0A182LT71</accession>
<dbReference type="InterPro" id="IPR029063">
    <property type="entry name" value="SAM-dependent_MTases_sf"/>
</dbReference>
<comment type="catalytic activity">
    <reaction evidence="12">
        <text>small RNA 3'-end nucleotide + S-adenosyl-L-methionine = small RNA 3'-end 2'-O-methylnucleotide + S-adenosyl-L-homocysteine + H(+)</text>
        <dbReference type="Rhea" id="RHEA:37887"/>
        <dbReference type="Rhea" id="RHEA-COMP:10415"/>
        <dbReference type="Rhea" id="RHEA-COMP:10416"/>
        <dbReference type="ChEBI" id="CHEBI:15378"/>
        <dbReference type="ChEBI" id="CHEBI:57856"/>
        <dbReference type="ChEBI" id="CHEBI:59789"/>
        <dbReference type="ChEBI" id="CHEBI:74896"/>
        <dbReference type="ChEBI" id="CHEBI:74898"/>
        <dbReference type="EC" id="2.1.1.386"/>
    </reaction>
</comment>
<dbReference type="EnsemblMetazoa" id="ACUA001340-RA">
    <property type="protein sequence ID" value="ACUA001340-PA"/>
    <property type="gene ID" value="ACUA001340"/>
</dbReference>
<keyword evidence="16" id="KW-1185">Reference proteome</keyword>
<evidence type="ECO:0000256" key="14">
    <source>
        <dbReference type="SAM" id="MobiDB-lite"/>
    </source>
</evidence>
<feature type="region of interest" description="Disordered" evidence="14">
    <location>
        <begin position="892"/>
        <end position="977"/>
    </location>
</feature>
<evidence type="ECO:0000256" key="4">
    <source>
        <dbReference type="ARBA" id="ARBA00022603"/>
    </source>
</evidence>
<feature type="region of interest" description="Disordered" evidence="14">
    <location>
        <begin position="532"/>
        <end position="558"/>
    </location>
</feature>
<evidence type="ECO:0000256" key="10">
    <source>
        <dbReference type="ARBA" id="ARBA00023158"/>
    </source>
</evidence>
<proteinExistence type="inferred from homology"/>
<dbReference type="GO" id="GO:0003723">
    <property type="term" value="F:RNA binding"/>
    <property type="evidence" value="ECO:0007669"/>
    <property type="project" value="UniProtKB-KW"/>
</dbReference>
<sequence length="1967" mass="221858">MENIKVSTNFTNSCFYDENKKIRFDPPVYEQRYCTILRLLELDCWKDSFKKQAVPAGVEQMMSGDDFIYSAISNDNMNAFELNVIASTLASTDKLVRLNKQQKEDNDVLREKIKSLRESALQIKNLYEAEVAKVARAETQLASYVSQCKQLEERCLEADSDKINADLILMERLAENDRQHEENERRYQLFITDLIRYFSLPGDSTESGKKRELKQHLAVADALKLPDDVKAFIQQAPYHRSKRRKGRTKSATMKDQECQTSIKEMRNSSNNTDEVQPIRPEVRDCGTDALEETPLPQEPKEQPISKTFCDKATMHSMSTITRATCTSVFIKRVDVGVNFPEVTHKSVDEILRECVPLPPLLLTPISDILPMYESVSTQTDPPGSSVEKAPLVTCGTITNLKNIRKRIDYRGVEGGVSSYQQQYTSMAEQLFGKIKQEDYPSSSGFGFDTHDTFGSMHPHLSTIWRLLGESIFMLMNSGRRFDNQCYNMLNEQLATIRDMLEADGRRESELMSAMFSNVRATVVAAAGYGKERGTTSQTSNVVPCTEPPRSSVADGGSECPLSEEDCGVVVVEKEADTTVTVNQMCASATKEISNIDSVVLVEPESVSFSSPEQITPDKIVESRIDDEEVDRIEHQLQMMEEGEDDDSIVLPTKCVSETPVIFGGDAYNQQICDNPPKQATSQLENMFKASSVPEPESAGSLLATKDETLSPVPRPSTPPTVANVTSCYSPTNTATFVSPIKVKETNQLVKDQFKTPTQLPISKRKSRARRSVEPMLPHASKRMRFDTPPSSGRTSPTTEFLLEDDWDQKFSCIKALMIGPMEQVRSTPLSPIIDRFEECVDLELEKENNDVPETKQQEALATILSNSADNIVCMEHENNTVTNVIDRIAKANDSTERFTDPKDTKSSEESEPQQILEVSESTSEPNKRRLSEEGNTQKKSNETNISSEGNLLIESRPSEEANPEQEITAPTVTESVVENVPVNMDTSFNEDTVAKNDTMVLSNALEDGEIIDELNESTNSTNGELVIDIEPIPAEDCTVWDSPMSPPAHEMGLSVVTQPSCYIECVPDSPLSPPLPSDREASASAKPRQIPLFHPALHSQLRQQAHERKEPIYSFIALRNTKNGHEPIRNPTGQMNAQEKQVMQQLSEILKKYLQRPEWTEAAVNETITAVLNCTQDVRLMTLALLEMVSSCADITMNVLCSPPAPPLPLVQQKLILVVRHLGYGLEALEEVLMRELDKRMFQLKGKSLPLSELIALTFLYIGLEDSKPSEFPWKRKYNVRLYIFKCLYYFGFKGLPLVYYLLRAFPFALPKKGSPHYDNSDAMIATIRTILMNVNYTDNCVGSSESALFRKRELLWLLKNTYGYQQGSPTYEELVVNLVEKIRANKLRNVAHSLILVAKRNGFDWARLHIVQKRIYPLLNEYLKQFELMRAGTVPDTSCPVSVVGSSSSSSSEPLGSLDDRIVTCIFTIASIMKTQPSNEDASRVMQIFTTIVQLAEDNRSIQEEAIAGLIKFSRFGFVDVFQRLSSWNPSYPISDRIKLMLMTMVYRKPPIFWKQLMQNRIVIEHLHQPVLDKVPENVFGFIKPKVAMFSTPNAEYNVLFDGLYENGFRHLDHKFEWTRGQFEEWAESICQRYPDYCVKYFGIGPAPVGSEAVGCVSQMAVFVRHDFLDSLPPIVSTAATGEENVTVPNESTEADLQAQELAAPPNQQYVEVNGEILLVQPPTDDVESVAAEGEPAAGDRAMDNFVNVADDVVAEEMYREYNDIMDDIDDYGGDFDDEDDYEDGLMFEMHVPEEAARALRTRNDSGNFEEEDVTEPGREYWMVTSEVYPVAAPDNRSRERHIQDAAEYQLRRMRNFGDDFLAPEQDRYLIPLHVVHDCMEIDMASIEEVRQSLIRAGYNVGEDDIINLPLEDEEENDSDEERLYDEGGELDGVDEQYPSWDDNEEAKPSREVIAMTLDDCDETWD</sequence>
<dbReference type="GO" id="GO:0001510">
    <property type="term" value="P:RNA methylation"/>
    <property type="evidence" value="ECO:0007669"/>
    <property type="project" value="InterPro"/>
</dbReference>
<evidence type="ECO:0000256" key="9">
    <source>
        <dbReference type="ARBA" id="ARBA00022884"/>
    </source>
</evidence>
<feature type="coiled-coil region" evidence="13">
    <location>
        <begin position="99"/>
        <end position="154"/>
    </location>
</feature>
<keyword evidence="5" id="KW-0808">Transferase</keyword>
<reference evidence="15" key="2">
    <citation type="submission" date="2020-05" db="UniProtKB">
        <authorList>
            <consortium name="EnsemblMetazoa"/>
        </authorList>
    </citation>
    <scope>IDENTIFICATION</scope>
    <source>
        <strain evidence="15">A-37</strain>
    </source>
</reference>
<dbReference type="GO" id="GO:0005737">
    <property type="term" value="C:cytoplasm"/>
    <property type="evidence" value="ECO:0007669"/>
    <property type="project" value="TreeGrafter"/>
</dbReference>
<dbReference type="GO" id="GO:0034587">
    <property type="term" value="P:piRNA processing"/>
    <property type="evidence" value="ECO:0007669"/>
    <property type="project" value="TreeGrafter"/>
</dbReference>
<dbReference type="GO" id="GO:0090486">
    <property type="term" value="F:small RNA 2'-O-methyltransferase activity"/>
    <property type="evidence" value="ECO:0007669"/>
    <property type="project" value="UniProtKB-EC"/>
</dbReference>
<comment type="similarity">
    <text evidence="2">Belongs to the methyltransferase superfamily. HEN1 family.</text>
</comment>
<keyword evidence="9" id="KW-0694">RNA-binding</keyword>
<evidence type="ECO:0000256" key="3">
    <source>
        <dbReference type="ARBA" id="ARBA00021330"/>
    </source>
</evidence>
<keyword evidence="13" id="KW-0175">Coiled coil</keyword>
<dbReference type="EMBL" id="AXCM01001467">
    <property type="status" value="NOT_ANNOTATED_CDS"/>
    <property type="molecule type" value="Genomic_DNA"/>
</dbReference>
<keyword evidence="4" id="KW-0489">Methyltransferase</keyword>
<protein>
    <recommendedName>
        <fullName evidence="3">Small RNA 2'-O-methyltransferase</fullName>
        <ecNumber evidence="11">2.1.1.386</ecNumber>
    </recommendedName>
</protein>